<organism evidence="1 2">
    <name type="scientific">Pistacia atlantica</name>
    <dbReference type="NCBI Taxonomy" id="434234"/>
    <lineage>
        <taxon>Eukaryota</taxon>
        <taxon>Viridiplantae</taxon>
        <taxon>Streptophyta</taxon>
        <taxon>Embryophyta</taxon>
        <taxon>Tracheophyta</taxon>
        <taxon>Spermatophyta</taxon>
        <taxon>Magnoliopsida</taxon>
        <taxon>eudicotyledons</taxon>
        <taxon>Gunneridae</taxon>
        <taxon>Pentapetalae</taxon>
        <taxon>rosids</taxon>
        <taxon>malvids</taxon>
        <taxon>Sapindales</taxon>
        <taxon>Anacardiaceae</taxon>
        <taxon>Pistacia</taxon>
    </lineage>
</organism>
<name>A0ACC1AKC5_9ROSI</name>
<protein>
    <submittedName>
        <fullName evidence="1">Uncharacterized protein</fullName>
    </submittedName>
</protein>
<comment type="caution">
    <text evidence="1">The sequence shown here is derived from an EMBL/GenBank/DDBJ whole genome shotgun (WGS) entry which is preliminary data.</text>
</comment>
<dbReference type="EMBL" id="CM047906">
    <property type="protein sequence ID" value="KAJ0087154.1"/>
    <property type="molecule type" value="Genomic_DNA"/>
</dbReference>
<dbReference type="Proteomes" id="UP001164250">
    <property type="component" value="Chromosome 10"/>
</dbReference>
<accession>A0ACC1AKC5</accession>
<evidence type="ECO:0000313" key="1">
    <source>
        <dbReference type="EMBL" id="KAJ0087154.1"/>
    </source>
</evidence>
<reference evidence="2" key="1">
    <citation type="journal article" date="2023" name="G3 (Bethesda)">
        <title>Genome assembly and association tests identify interacting loci associated with vigor, precocity, and sex in interspecific pistachio rootstocks.</title>
        <authorList>
            <person name="Palmer W."/>
            <person name="Jacygrad E."/>
            <person name="Sagayaradj S."/>
            <person name="Cavanaugh K."/>
            <person name="Han R."/>
            <person name="Bertier L."/>
            <person name="Beede B."/>
            <person name="Kafkas S."/>
            <person name="Golino D."/>
            <person name="Preece J."/>
            <person name="Michelmore R."/>
        </authorList>
    </citation>
    <scope>NUCLEOTIDE SEQUENCE [LARGE SCALE GENOMIC DNA]</scope>
</reference>
<sequence length="209" mass="23307">MVQAMSRIGSTAQSKYYTEGHIRSCQLFQTSIISHPAHVSVIPIYKNKYDLPRKQSLRSFNNVRKMVVYSDVQPGSSPPDPSPGSCLRRKMLLLGIVISTILPFWTNNWGPFEIIGKQVQTVVETVEDVAEFVEKVADGVEKVAEDVADYLPEGGKLKDVVIYIEKVAETAAKDARLVEEFIDKVEEVERQVKSLIDPNPIDQANGTSL</sequence>
<evidence type="ECO:0000313" key="2">
    <source>
        <dbReference type="Proteomes" id="UP001164250"/>
    </source>
</evidence>
<keyword evidence="2" id="KW-1185">Reference proteome</keyword>
<proteinExistence type="predicted"/>
<gene>
    <name evidence="1" type="ORF">Patl1_08584</name>
</gene>